<comment type="function">
    <text evidence="10">Catalyzes the reversible formation of acyl-phosphate (acyl-PO(4)) from acyl-[acyl-carrier-protein] (acyl-ACP). This enzyme utilizes acyl-ACP as fatty acyl donor, but not acyl-CoA.</text>
</comment>
<dbReference type="PANTHER" id="PTHR30100">
    <property type="entry name" value="FATTY ACID/PHOSPHOLIPID SYNTHESIS PROTEIN PLSX"/>
    <property type="match status" value="1"/>
</dbReference>
<dbReference type="GO" id="GO:0005737">
    <property type="term" value="C:cytoplasm"/>
    <property type="evidence" value="ECO:0007669"/>
    <property type="project" value="UniProtKB-SubCell"/>
</dbReference>
<evidence type="ECO:0000256" key="1">
    <source>
        <dbReference type="ARBA" id="ARBA00001232"/>
    </source>
</evidence>
<dbReference type="PANTHER" id="PTHR30100:SF1">
    <property type="entry name" value="PHOSPHATE ACYLTRANSFERASE"/>
    <property type="match status" value="1"/>
</dbReference>
<dbReference type="EC" id="2.3.1.274" evidence="8 10"/>
<dbReference type="UniPathway" id="UPA00085"/>
<dbReference type="HAMAP" id="MF_00019">
    <property type="entry name" value="PlsX"/>
    <property type="match status" value="1"/>
</dbReference>
<proteinExistence type="inferred from homology"/>
<evidence type="ECO:0000256" key="10">
    <source>
        <dbReference type="HAMAP-Rule" id="MF_00019"/>
    </source>
</evidence>
<evidence type="ECO:0000313" key="12">
    <source>
        <dbReference type="Proteomes" id="UP000231179"/>
    </source>
</evidence>
<dbReference type="InterPro" id="IPR012281">
    <property type="entry name" value="Phospholipid_synth_PlsX-like"/>
</dbReference>
<comment type="pathway">
    <text evidence="10">Lipid metabolism; phospholipid metabolism.</text>
</comment>
<dbReference type="EMBL" id="CP024870">
    <property type="protein sequence ID" value="ATX70683.1"/>
    <property type="molecule type" value="Genomic_DNA"/>
</dbReference>
<dbReference type="Gene3D" id="3.40.718.10">
    <property type="entry name" value="Isopropylmalate Dehydrogenase"/>
    <property type="match status" value="1"/>
</dbReference>
<protein>
    <recommendedName>
        <fullName evidence="8 10">Phosphate acyltransferase</fullName>
        <ecNumber evidence="8 10">2.3.1.274</ecNumber>
    </recommendedName>
    <alternativeName>
        <fullName evidence="10">Acyl-ACP phosphotransacylase</fullName>
    </alternativeName>
    <alternativeName>
        <fullName evidence="10">Acyl-[acyl-carrier-protein]--phosphate acyltransferase</fullName>
    </alternativeName>
    <alternativeName>
        <fullName evidence="10">Phosphate-acyl-ACP acyltransferase</fullName>
    </alternativeName>
</protein>
<keyword evidence="3 10" id="KW-0444">Lipid biosynthesis</keyword>
<dbReference type="NCBIfam" id="TIGR00182">
    <property type="entry name" value="plsX"/>
    <property type="match status" value="1"/>
</dbReference>
<keyword evidence="2 10" id="KW-0963">Cytoplasm</keyword>
<comment type="subcellular location">
    <subcellularLocation>
        <location evidence="10">Cytoplasm</location>
    </subcellularLocation>
    <text evidence="10">Associated with the membrane possibly through PlsY.</text>
</comment>
<name>A0A1Y0L0L3_9MOLU</name>
<dbReference type="PIRSF" id="PIRSF002465">
    <property type="entry name" value="Phsphlp_syn_PlsX"/>
    <property type="match status" value="1"/>
</dbReference>
<evidence type="ECO:0000256" key="7">
    <source>
        <dbReference type="ARBA" id="ARBA00023264"/>
    </source>
</evidence>
<keyword evidence="5 10" id="KW-0443">Lipid metabolism</keyword>
<dbReference type="GO" id="GO:0008654">
    <property type="term" value="P:phospholipid biosynthetic process"/>
    <property type="evidence" value="ECO:0007669"/>
    <property type="project" value="UniProtKB-KW"/>
</dbReference>
<evidence type="ECO:0000256" key="2">
    <source>
        <dbReference type="ARBA" id="ARBA00022490"/>
    </source>
</evidence>
<comment type="subunit">
    <text evidence="9 10">Homodimer. Probably interacts with PlsY.</text>
</comment>
<reference evidence="11 12" key="1">
    <citation type="submission" date="2017-11" db="EMBL/GenBank/DDBJ databases">
        <title>Complete genome sequence of Spiroplasma clarkii CN-5 (DSM 19994).</title>
        <authorList>
            <person name="Tsai Y.-M."/>
            <person name="Chang A."/>
            <person name="Lo W.-S."/>
            <person name="Kuo C.-H."/>
        </authorList>
    </citation>
    <scope>NUCLEOTIDE SEQUENCE [LARGE SCALE GENOMIC DNA]</scope>
    <source>
        <strain evidence="11 12">CN-5</strain>
    </source>
</reference>
<dbReference type="GO" id="GO:0043811">
    <property type="term" value="F:phosphate:acyl-[acyl carrier protein] acyltransferase activity"/>
    <property type="evidence" value="ECO:0007669"/>
    <property type="project" value="UniProtKB-UniRule"/>
</dbReference>
<evidence type="ECO:0000256" key="9">
    <source>
        <dbReference type="ARBA" id="ARBA00046608"/>
    </source>
</evidence>
<evidence type="ECO:0000256" key="3">
    <source>
        <dbReference type="ARBA" id="ARBA00022516"/>
    </source>
</evidence>
<keyword evidence="12" id="KW-1185">Reference proteome</keyword>
<keyword evidence="6 10" id="KW-0594">Phospholipid biosynthesis</keyword>
<dbReference type="AlphaFoldDB" id="A0A1Y0L0L3"/>
<accession>A0A1Y0L0L3</accession>
<evidence type="ECO:0000256" key="6">
    <source>
        <dbReference type="ARBA" id="ARBA00023209"/>
    </source>
</evidence>
<evidence type="ECO:0000256" key="8">
    <source>
        <dbReference type="ARBA" id="ARBA00024069"/>
    </source>
</evidence>
<keyword evidence="11" id="KW-0012">Acyltransferase</keyword>
<dbReference type="Proteomes" id="UP000231179">
    <property type="component" value="Chromosome"/>
</dbReference>
<keyword evidence="4 10" id="KW-0808">Transferase</keyword>
<organism evidence="11 12">
    <name type="scientific">Spiroplasma clarkii</name>
    <dbReference type="NCBI Taxonomy" id="2139"/>
    <lineage>
        <taxon>Bacteria</taxon>
        <taxon>Bacillati</taxon>
        <taxon>Mycoplasmatota</taxon>
        <taxon>Mollicutes</taxon>
        <taxon>Entomoplasmatales</taxon>
        <taxon>Spiroplasmataceae</taxon>
        <taxon>Spiroplasma</taxon>
    </lineage>
</organism>
<dbReference type="SUPFAM" id="SSF53659">
    <property type="entry name" value="Isocitrate/Isopropylmalate dehydrogenase-like"/>
    <property type="match status" value="1"/>
</dbReference>
<comment type="similarity">
    <text evidence="10">Belongs to the PlsX family.</text>
</comment>
<dbReference type="KEGG" id="scla:SCLARK_00567"/>
<sequence>MELKTIAFDVMGSDNGLIPAVDAAIKLLSERKDLKIIFVGDEEQLKAKLATKKYDKNRVEVINTTQVIEMTDGIMDIRRKKDSSMVKALELVRDGQADAITTGGATAPFIAGCQFILKPLDGISKTAFMPVIPTINANRQTMLLDVGANIEIKGEDLEKYAIMASAYAKAVLGVDRPEVALLNIGEEKSKGLDFHREAYQLMANNKNLSFVGNIESRYITNGLVDIIISDGYGGNLALKSFEGMGKNLLSEIKAALTKNIWRKIAALSLRKAFKEVANKFDYKNYAGAILLGVSKIAFKSHGSSDTQSFFATLRMTYEAITNDVITKMKSAIGD</sequence>
<evidence type="ECO:0000313" key="11">
    <source>
        <dbReference type="EMBL" id="ATX70683.1"/>
    </source>
</evidence>
<gene>
    <name evidence="10 11" type="primary">plsX</name>
    <name evidence="11" type="ORF">SCLAR_v1c03530</name>
</gene>
<dbReference type="InterPro" id="IPR003664">
    <property type="entry name" value="FA_synthesis"/>
</dbReference>
<comment type="catalytic activity">
    <reaction evidence="1 10">
        <text>a fatty acyl-[ACP] + phosphate = an acyl phosphate + holo-[ACP]</text>
        <dbReference type="Rhea" id="RHEA:42292"/>
        <dbReference type="Rhea" id="RHEA-COMP:9685"/>
        <dbReference type="Rhea" id="RHEA-COMP:14125"/>
        <dbReference type="ChEBI" id="CHEBI:43474"/>
        <dbReference type="ChEBI" id="CHEBI:59918"/>
        <dbReference type="ChEBI" id="CHEBI:64479"/>
        <dbReference type="ChEBI" id="CHEBI:138651"/>
        <dbReference type="EC" id="2.3.1.274"/>
    </reaction>
</comment>
<dbReference type="GO" id="GO:0006633">
    <property type="term" value="P:fatty acid biosynthetic process"/>
    <property type="evidence" value="ECO:0007669"/>
    <property type="project" value="UniProtKB-UniRule"/>
</dbReference>
<evidence type="ECO:0000256" key="5">
    <source>
        <dbReference type="ARBA" id="ARBA00023098"/>
    </source>
</evidence>
<dbReference type="Pfam" id="PF02504">
    <property type="entry name" value="FA_synthesis"/>
    <property type="match status" value="1"/>
</dbReference>
<evidence type="ECO:0000256" key="4">
    <source>
        <dbReference type="ARBA" id="ARBA00022679"/>
    </source>
</evidence>
<keyword evidence="7 10" id="KW-1208">Phospholipid metabolism</keyword>